<gene>
    <name evidence="2" type="ORF">B0H41_000434</name>
</gene>
<accession>A0AAX0AUN2</accession>
<evidence type="ECO:0000259" key="1">
    <source>
        <dbReference type="PROSITE" id="PS51186"/>
    </source>
</evidence>
<reference evidence="2" key="2">
    <citation type="journal article" date="2022" name="Nat. Biotechnol.">
        <title>Carbon-negative production of acetone and isopropanol by gas fermentation at industrial pilot scale.</title>
        <authorList>
            <person name="Liew F.E."/>
            <person name="Nogle R."/>
            <person name="Abdalla T."/>
            <person name="Rasor B.J."/>
            <person name="Canter C."/>
            <person name="Jensen R.O."/>
            <person name="Wang L."/>
            <person name="Strutz J."/>
            <person name="Chirania P."/>
            <person name="De Tissera S."/>
            <person name="Mueller A.P."/>
            <person name="Ruan Z."/>
            <person name="Gao A."/>
            <person name="Tran L."/>
            <person name="Engle N.L."/>
            <person name="Bromley J.C."/>
            <person name="Daniell J."/>
            <person name="Conrado R."/>
            <person name="Tschaplinski T.J."/>
            <person name="Giannone R.J."/>
            <person name="Hettich R.L."/>
            <person name="Karim A.S."/>
            <person name="Simpson S.D."/>
            <person name="Brown S.D."/>
            <person name="Leang C."/>
            <person name="Jewett M.C."/>
            <person name="Kopke M."/>
        </authorList>
    </citation>
    <scope>NUCLEOTIDE SEQUENCE</scope>
    <source>
        <strain evidence="2">DJ080</strain>
    </source>
</reference>
<dbReference type="CDD" id="cd04301">
    <property type="entry name" value="NAT_SF"/>
    <property type="match status" value="1"/>
</dbReference>
<organism evidence="2 3">
    <name type="scientific">Clostridium beijerinckii</name>
    <name type="common">Clostridium MP</name>
    <dbReference type="NCBI Taxonomy" id="1520"/>
    <lineage>
        <taxon>Bacteria</taxon>
        <taxon>Bacillati</taxon>
        <taxon>Bacillota</taxon>
        <taxon>Clostridia</taxon>
        <taxon>Eubacteriales</taxon>
        <taxon>Clostridiaceae</taxon>
        <taxon>Clostridium</taxon>
    </lineage>
</organism>
<feature type="domain" description="N-acetyltransferase" evidence="1">
    <location>
        <begin position="1"/>
        <end position="93"/>
    </location>
</feature>
<sequence length="93" mass="10372">MGAAQCGLRKGYVEGTNSTHVGYLEAIYVIEEFLNNSIASMLCKSCEKWAMEIGCKEFASDCELTNRESLEFHLSIGFAEANRIICLTKKLIK</sequence>
<evidence type="ECO:0000313" key="3">
    <source>
        <dbReference type="Proteomes" id="UP001193748"/>
    </source>
</evidence>
<dbReference type="EC" id="2.3.1.82" evidence="2"/>
<dbReference type="InterPro" id="IPR016181">
    <property type="entry name" value="Acyl_CoA_acyltransferase"/>
</dbReference>
<keyword evidence="2" id="KW-0808">Transferase</keyword>
<protein>
    <submittedName>
        <fullName evidence="2">Aminoglycoside 6'-N-acetyltransferase I</fullName>
        <ecNumber evidence="2">2.3.1.82</ecNumber>
    </submittedName>
</protein>
<comment type="caution">
    <text evidence="2">The sequence shown here is derived from an EMBL/GenBank/DDBJ whole genome shotgun (WGS) entry which is preliminary data.</text>
</comment>
<dbReference type="Pfam" id="PF00583">
    <property type="entry name" value="Acetyltransf_1"/>
    <property type="match status" value="1"/>
</dbReference>
<dbReference type="SUPFAM" id="SSF55729">
    <property type="entry name" value="Acyl-CoA N-acyltransferases (Nat)"/>
    <property type="match status" value="1"/>
</dbReference>
<dbReference type="RefSeq" id="WP_264647253.1">
    <property type="nucleotide sequence ID" value="NZ_CP107022.1"/>
</dbReference>
<keyword evidence="2" id="KW-0012">Acyltransferase</keyword>
<dbReference type="InterPro" id="IPR000182">
    <property type="entry name" value="GNAT_dom"/>
</dbReference>
<dbReference type="Proteomes" id="UP001193748">
    <property type="component" value="Unassembled WGS sequence"/>
</dbReference>
<dbReference type="PROSITE" id="PS51186">
    <property type="entry name" value="GNAT"/>
    <property type="match status" value="1"/>
</dbReference>
<reference evidence="2" key="1">
    <citation type="submission" date="2020-05" db="EMBL/GenBank/DDBJ databases">
        <authorList>
            <person name="Brown S."/>
            <person name="Huntemann M."/>
            <person name="Clum A."/>
            <person name="Spunde A."/>
            <person name="Palaniappan K."/>
            <person name="Ritter S."/>
            <person name="Mikhailova N."/>
            <person name="Chen I.-M."/>
            <person name="Stamatis D."/>
            <person name="Reddy T."/>
            <person name="O'Malley R."/>
            <person name="Daum C."/>
            <person name="Shapiro N."/>
            <person name="Ivanova N."/>
            <person name="Kyrpides N."/>
            <person name="Woyke T."/>
        </authorList>
    </citation>
    <scope>NUCLEOTIDE SEQUENCE</scope>
    <source>
        <strain evidence="2">DJ080</strain>
    </source>
</reference>
<proteinExistence type="predicted"/>
<evidence type="ECO:0000313" key="2">
    <source>
        <dbReference type="EMBL" id="NRT86755.1"/>
    </source>
</evidence>
<dbReference type="GO" id="GO:0047663">
    <property type="term" value="F:aminoglycoside 6'-N-acetyltransferase activity"/>
    <property type="evidence" value="ECO:0007669"/>
    <property type="project" value="UniProtKB-EC"/>
</dbReference>
<dbReference type="AlphaFoldDB" id="A0AAX0AUN2"/>
<dbReference type="EMBL" id="JABSWW010000001">
    <property type="protein sequence ID" value="NRT86755.1"/>
    <property type="molecule type" value="Genomic_DNA"/>
</dbReference>
<dbReference type="Gene3D" id="3.40.630.30">
    <property type="match status" value="1"/>
</dbReference>
<name>A0AAX0AUN2_CLOBE</name>